<feature type="compositionally biased region" description="Low complexity" evidence="2">
    <location>
        <begin position="167"/>
        <end position="178"/>
    </location>
</feature>
<feature type="compositionally biased region" description="Polar residues" evidence="2">
    <location>
        <begin position="421"/>
        <end position="433"/>
    </location>
</feature>
<evidence type="ECO:0000256" key="2">
    <source>
        <dbReference type="SAM" id="MobiDB-lite"/>
    </source>
</evidence>
<name>A0A1A8LAK9_9TELE</name>
<sequence>MGTQEGERNWVDVAKGLLSKCHINLSVRKLTDCNAYAFVSLYQNILGEKVPDYIATPCSQEDDVHNVQSVIDSLSLDYLQISLSHITGENVVRGDKESIKNLLEIFDGLLEYLNEEINEESQNSDELSDALNQDELVKSKELNDADVTEVKETNQQESASLSSEATAQSSHAEEAGSASELMGLGVSERTFTNKQEAGPPDPPQHSAVPLQPPAQSHKPPDPKPPHQPPTTADLRRPAENSSPIPAQNCNLLAEVIDNGISSPATCRSPAESVKSVTSRQRSEPEEETLEPTNGGPRRVLFRTQPDVLLLTLQEERTTTSPSPPDTEEDEEDLSYRRRSEDRGAAHRSGTNRTDLRSSRKTREAAEEPLSQRRKKNKQTEEELHHMSEKLAQRLEELDQMLKRVLGESDDFSETREEDQQTSDVTTASQGTPRQHTETPDSSQQTGSSSPSPPPDHRSSFHDRLEDGETLRQTRVSDRSRRGESLHREHNQNYEDELRGYEEREVELYTARLKAQKAEQDYRKAILGDVSQTSRPSPPRPKTHPKTHRCSGGPKGLEASRRTSSLKIKKNDLLPVLREELPHLHISSHALGRMWDQQMQQVDRLHALSSSSHSRHRRKLSGQLEEAQRKYDLLVELNRKDQDHKNRLRELKDRVQQQKFVQNKLKEQKQQQARAKKYYNEYHVQHRARLMKARTKEERMFQQLFEEGLQLQKLRLREQRAYAREQQLEHQRRRQDQIESLENYYKDQFSLIAEKLAQEREEIQVRQKAQEKALLKMKHELRSRMEREISDLQKIIIQNDEEDHFQELEVQRLRNRIHMASFQYNSSYLH</sequence>
<dbReference type="EMBL" id="HAEF01004280">
    <property type="protein sequence ID" value="SBR41662.1"/>
    <property type="molecule type" value="Transcribed_RNA"/>
</dbReference>
<dbReference type="Pfam" id="PF19016">
    <property type="entry name" value="DUF5745"/>
    <property type="match status" value="1"/>
</dbReference>
<feature type="compositionally biased region" description="Low complexity" evidence="2">
    <location>
        <begin position="439"/>
        <end position="449"/>
    </location>
</feature>
<dbReference type="InterPro" id="IPR026619">
    <property type="entry name" value="CEP95"/>
</dbReference>
<keyword evidence="1" id="KW-0175">Coiled coil</keyword>
<organism evidence="4">
    <name type="scientific">Nothobranchius pienaari</name>
    <dbReference type="NCBI Taxonomy" id="704102"/>
    <lineage>
        <taxon>Eukaryota</taxon>
        <taxon>Metazoa</taxon>
        <taxon>Chordata</taxon>
        <taxon>Craniata</taxon>
        <taxon>Vertebrata</taxon>
        <taxon>Euteleostomi</taxon>
        <taxon>Actinopterygii</taxon>
        <taxon>Neopterygii</taxon>
        <taxon>Teleostei</taxon>
        <taxon>Neoteleostei</taxon>
        <taxon>Acanthomorphata</taxon>
        <taxon>Ovalentaria</taxon>
        <taxon>Atherinomorphae</taxon>
        <taxon>Cyprinodontiformes</taxon>
        <taxon>Nothobranchiidae</taxon>
        <taxon>Nothobranchius</taxon>
    </lineage>
</organism>
<feature type="compositionally biased region" description="Polar residues" evidence="2">
    <location>
        <begin position="155"/>
        <end position="166"/>
    </location>
</feature>
<dbReference type="GO" id="GO:0000922">
    <property type="term" value="C:spindle pole"/>
    <property type="evidence" value="ECO:0007669"/>
    <property type="project" value="InterPro"/>
</dbReference>
<feature type="region of interest" description="Disordered" evidence="2">
    <location>
        <begin position="140"/>
        <end position="178"/>
    </location>
</feature>
<accession>A0A1A8LAK9</accession>
<feature type="compositionally biased region" description="Basic and acidic residues" evidence="2">
    <location>
        <begin position="454"/>
        <end position="497"/>
    </location>
</feature>
<feature type="region of interest" description="Disordered" evidence="2">
    <location>
        <begin position="192"/>
        <end position="246"/>
    </location>
</feature>
<reference evidence="4" key="2">
    <citation type="submission" date="2016-06" db="EMBL/GenBank/DDBJ databases">
        <title>The genome of a short-lived fish provides insights into sex chromosome evolution and the genetic control of aging.</title>
        <authorList>
            <person name="Reichwald K."/>
            <person name="Felder M."/>
            <person name="Petzold A."/>
            <person name="Koch P."/>
            <person name="Groth M."/>
            <person name="Platzer M."/>
        </authorList>
    </citation>
    <scope>NUCLEOTIDE SEQUENCE</scope>
    <source>
        <tissue evidence="4">Brain</tissue>
    </source>
</reference>
<feature type="compositionally biased region" description="Basic and acidic residues" evidence="2">
    <location>
        <begin position="333"/>
        <end position="344"/>
    </location>
</feature>
<feature type="domain" description="DUF5745" evidence="3">
    <location>
        <begin position="50"/>
        <end position="109"/>
    </location>
</feature>
<evidence type="ECO:0000313" key="4">
    <source>
        <dbReference type="EMBL" id="SBR41662.1"/>
    </source>
</evidence>
<feature type="region of interest" description="Disordered" evidence="2">
    <location>
        <begin position="260"/>
        <end position="497"/>
    </location>
</feature>
<dbReference type="AlphaFoldDB" id="A0A1A8LAK9"/>
<feature type="compositionally biased region" description="Basic and acidic residues" evidence="2">
    <location>
        <begin position="377"/>
        <end position="418"/>
    </location>
</feature>
<dbReference type="InterPro" id="IPR044039">
    <property type="entry name" value="DUF5745"/>
</dbReference>
<gene>
    <name evidence="4" type="primary">CEP95</name>
</gene>
<feature type="compositionally biased region" description="Basic and acidic residues" evidence="2">
    <location>
        <begin position="353"/>
        <end position="365"/>
    </location>
</feature>
<dbReference type="PANTHER" id="PTHR22545">
    <property type="entry name" value="CENTROSOMAL PROTEIN OF 95 KDA"/>
    <property type="match status" value="1"/>
</dbReference>
<protein>
    <submittedName>
        <fullName evidence="4">Centrosomal protein 95kDa</fullName>
    </submittedName>
</protein>
<feature type="compositionally biased region" description="Basic and acidic residues" evidence="2">
    <location>
        <begin position="140"/>
        <end position="154"/>
    </location>
</feature>
<feature type="region of interest" description="Disordered" evidence="2">
    <location>
        <begin position="526"/>
        <end position="562"/>
    </location>
</feature>
<evidence type="ECO:0000256" key="1">
    <source>
        <dbReference type="SAM" id="Coils"/>
    </source>
</evidence>
<reference evidence="4" key="1">
    <citation type="submission" date="2016-05" db="EMBL/GenBank/DDBJ databases">
        <authorList>
            <person name="Lavstsen T."/>
            <person name="Jespersen J.S."/>
        </authorList>
    </citation>
    <scope>NUCLEOTIDE SEQUENCE</scope>
    <source>
        <tissue evidence="4">Brain</tissue>
    </source>
</reference>
<evidence type="ECO:0000259" key="3">
    <source>
        <dbReference type="Pfam" id="PF19016"/>
    </source>
</evidence>
<feature type="coiled-coil region" evidence="1">
    <location>
        <begin position="710"/>
        <end position="772"/>
    </location>
</feature>
<dbReference type="GO" id="GO:0005813">
    <property type="term" value="C:centrosome"/>
    <property type="evidence" value="ECO:0007669"/>
    <property type="project" value="InterPro"/>
</dbReference>
<dbReference type="PANTHER" id="PTHR22545:SF0">
    <property type="entry name" value="CENTROSOMAL PROTEIN OF 95 KDA"/>
    <property type="match status" value="1"/>
</dbReference>
<proteinExistence type="predicted"/>
<feature type="coiled-coil region" evidence="1">
    <location>
        <begin position="616"/>
        <end position="667"/>
    </location>
</feature>